<dbReference type="Gene3D" id="1.10.10.1320">
    <property type="entry name" value="Anti-sigma factor, zinc-finger domain"/>
    <property type="match status" value="1"/>
</dbReference>
<dbReference type="RefSeq" id="WP_129203624.1">
    <property type="nucleotide sequence ID" value="NZ_CP035495.1"/>
</dbReference>
<evidence type="ECO:0000259" key="7">
    <source>
        <dbReference type="Pfam" id="PF04542"/>
    </source>
</evidence>
<comment type="similarity">
    <text evidence="1">Belongs to the sigma-70 factor family. ECF subfamily.</text>
</comment>
<dbReference type="Pfam" id="PF13490">
    <property type="entry name" value="zf-HC2"/>
    <property type="match status" value="1"/>
</dbReference>
<dbReference type="InterPro" id="IPR013325">
    <property type="entry name" value="RNA_pol_sigma_r2"/>
</dbReference>
<dbReference type="InterPro" id="IPR041916">
    <property type="entry name" value="Anti_sigma_zinc_sf"/>
</dbReference>
<gene>
    <name evidence="9" type="ORF">ET495_06620</name>
</gene>
<evidence type="ECO:0000313" key="10">
    <source>
        <dbReference type="Proteomes" id="UP000291758"/>
    </source>
</evidence>
<dbReference type="SUPFAM" id="SSF88659">
    <property type="entry name" value="Sigma3 and sigma4 domains of RNA polymerase sigma factors"/>
    <property type="match status" value="1"/>
</dbReference>
<name>A0A4P6ENQ5_9MICO</name>
<feature type="domain" description="RNA polymerase sigma-70 region 2" evidence="7">
    <location>
        <begin position="56"/>
        <end position="120"/>
    </location>
</feature>
<dbReference type="InterPro" id="IPR039425">
    <property type="entry name" value="RNA_pol_sigma-70-like"/>
</dbReference>
<proteinExistence type="inferred from homology"/>
<sequence length="281" mass="30626">MAPHPAQAHQPSADRRPSTFAPAGLHDAEPKEDWPDACLLAGIADGDREAMAVVWSQHYPAALRYARRLPHRLDAEDMVSEAFTRLVEIVQSGRGGPQGSITAYLFVIIRNIAMKSWHDRSLVFSALADADTPFDCVDPATLDADLSGRMVRQANEELLAGAFENLPARWREALWCTVVDEVPAALVAERTGIGANAVAALCYRARRALRAEWMQEHVPTCDAEGACAWTRGHAGAYLAGTLCASARRRVDQHLDSCRDCRRALADARADASLTRVAAAPY</sequence>
<dbReference type="KEGG" id="xyl:ET495_06620"/>
<evidence type="ECO:0000259" key="8">
    <source>
        <dbReference type="Pfam" id="PF13490"/>
    </source>
</evidence>
<dbReference type="Gene3D" id="1.10.10.10">
    <property type="entry name" value="Winged helix-like DNA-binding domain superfamily/Winged helix DNA-binding domain"/>
    <property type="match status" value="1"/>
</dbReference>
<accession>A0A4P6ENQ5</accession>
<keyword evidence="5" id="KW-0804">Transcription</keyword>
<keyword evidence="10" id="KW-1185">Reference proteome</keyword>
<dbReference type="Proteomes" id="UP000291758">
    <property type="component" value="Chromosome"/>
</dbReference>
<protein>
    <submittedName>
        <fullName evidence="9">Sigma-70 family RNA polymerase sigma factor</fullName>
    </submittedName>
</protein>
<dbReference type="GO" id="GO:0006352">
    <property type="term" value="P:DNA-templated transcription initiation"/>
    <property type="evidence" value="ECO:0007669"/>
    <property type="project" value="InterPro"/>
</dbReference>
<keyword evidence="2" id="KW-0805">Transcription regulation</keyword>
<keyword evidence="4" id="KW-0238">DNA-binding</keyword>
<evidence type="ECO:0000256" key="5">
    <source>
        <dbReference type="ARBA" id="ARBA00023163"/>
    </source>
</evidence>
<evidence type="ECO:0000256" key="4">
    <source>
        <dbReference type="ARBA" id="ARBA00023125"/>
    </source>
</evidence>
<dbReference type="SUPFAM" id="SSF88946">
    <property type="entry name" value="Sigma2 domain of RNA polymerase sigma factors"/>
    <property type="match status" value="1"/>
</dbReference>
<feature type="region of interest" description="Disordered" evidence="6">
    <location>
        <begin position="1"/>
        <end position="31"/>
    </location>
</feature>
<reference evidence="9 10" key="1">
    <citation type="submission" date="2019-01" db="EMBL/GenBank/DDBJ databases">
        <title>Genome sequencing of strain 2JSPR-7.</title>
        <authorList>
            <person name="Heo J."/>
            <person name="Kim S.-J."/>
            <person name="Kim J.-S."/>
            <person name="Hong S.-B."/>
            <person name="Kwon S.-W."/>
        </authorList>
    </citation>
    <scope>NUCLEOTIDE SEQUENCE [LARGE SCALE GENOMIC DNA]</scope>
    <source>
        <strain evidence="9 10">2JSPR-7</strain>
    </source>
</reference>
<organism evidence="9 10">
    <name type="scientific">Xylanimonas allomyrinae</name>
    <dbReference type="NCBI Taxonomy" id="2509459"/>
    <lineage>
        <taxon>Bacteria</taxon>
        <taxon>Bacillati</taxon>
        <taxon>Actinomycetota</taxon>
        <taxon>Actinomycetes</taxon>
        <taxon>Micrococcales</taxon>
        <taxon>Promicromonosporaceae</taxon>
        <taxon>Xylanimonas</taxon>
    </lineage>
</organism>
<feature type="domain" description="Putative zinc-finger" evidence="8">
    <location>
        <begin position="227"/>
        <end position="261"/>
    </location>
</feature>
<dbReference type="EMBL" id="CP035495">
    <property type="protein sequence ID" value="QAY62969.1"/>
    <property type="molecule type" value="Genomic_DNA"/>
</dbReference>
<dbReference type="PANTHER" id="PTHR43133:SF8">
    <property type="entry name" value="RNA POLYMERASE SIGMA FACTOR HI_1459-RELATED"/>
    <property type="match status" value="1"/>
</dbReference>
<dbReference type="GO" id="GO:0016987">
    <property type="term" value="F:sigma factor activity"/>
    <property type="evidence" value="ECO:0007669"/>
    <property type="project" value="UniProtKB-KW"/>
</dbReference>
<dbReference type="AlphaFoldDB" id="A0A4P6ENQ5"/>
<evidence type="ECO:0000256" key="2">
    <source>
        <dbReference type="ARBA" id="ARBA00023015"/>
    </source>
</evidence>
<dbReference type="InterPro" id="IPR027383">
    <property type="entry name" value="Znf_put"/>
</dbReference>
<dbReference type="NCBIfam" id="TIGR02937">
    <property type="entry name" value="sigma70-ECF"/>
    <property type="match status" value="1"/>
</dbReference>
<dbReference type="OrthoDB" id="4990598at2"/>
<dbReference type="Gene3D" id="1.10.1740.10">
    <property type="match status" value="1"/>
</dbReference>
<dbReference type="InterPro" id="IPR013324">
    <property type="entry name" value="RNA_pol_sigma_r3/r4-like"/>
</dbReference>
<dbReference type="PANTHER" id="PTHR43133">
    <property type="entry name" value="RNA POLYMERASE ECF-TYPE SIGMA FACTO"/>
    <property type="match status" value="1"/>
</dbReference>
<dbReference type="InterPro" id="IPR036388">
    <property type="entry name" value="WH-like_DNA-bd_sf"/>
</dbReference>
<dbReference type="InterPro" id="IPR007627">
    <property type="entry name" value="RNA_pol_sigma70_r2"/>
</dbReference>
<evidence type="ECO:0000313" key="9">
    <source>
        <dbReference type="EMBL" id="QAY62969.1"/>
    </source>
</evidence>
<evidence type="ECO:0000256" key="3">
    <source>
        <dbReference type="ARBA" id="ARBA00023082"/>
    </source>
</evidence>
<dbReference type="GO" id="GO:0003677">
    <property type="term" value="F:DNA binding"/>
    <property type="evidence" value="ECO:0007669"/>
    <property type="project" value="UniProtKB-KW"/>
</dbReference>
<evidence type="ECO:0000256" key="6">
    <source>
        <dbReference type="SAM" id="MobiDB-lite"/>
    </source>
</evidence>
<keyword evidence="3" id="KW-0731">Sigma factor</keyword>
<evidence type="ECO:0000256" key="1">
    <source>
        <dbReference type="ARBA" id="ARBA00010641"/>
    </source>
</evidence>
<dbReference type="InterPro" id="IPR014284">
    <property type="entry name" value="RNA_pol_sigma-70_dom"/>
</dbReference>
<feature type="compositionally biased region" description="Low complexity" evidence="6">
    <location>
        <begin position="1"/>
        <end position="11"/>
    </location>
</feature>
<dbReference type="Pfam" id="PF04542">
    <property type="entry name" value="Sigma70_r2"/>
    <property type="match status" value="1"/>
</dbReference>